<feature type="domain" description="THH1/TOM1/TOM3" evidence="8">
    <location>
        <begin position="164"/>
        <end position="313"/>
    </location>
</feature>
<dbReference type="PANTHER" id="PTHR31142:SF26">
    <property type="entry name" value="THH1_TOM1_TOM3 DOMAIN-CONTAINING PROTEIN"/>
    <property type="match status" value="1"/>
</dbReference>
<evidence type="ECO:0000256" key="5">
    <source>
        <dbReference type="ARBA" id="ARBA00022989"/>
    </source>
</evidence>
<feature type="transmembrane region" description="Helical" evidence="7">
    <location>
        <begin position="165"/>
        <end position="189"/>
    </location>
</feature>
<dbReference type="GO" id="GO:0005774">
    <property type="term" value="C:vacuolar membrane"/>
    <property type="evidence" value="ECO:0007669"/>
    <property type="project" value="UniProtKB-SubCell"/>
</dbReference>
<organism evidence="9">
    <name type="scientific">Rhizophora mucronata</name>
    <name type="common">Asiatic mangrove</name>
    <dbReference type="NCBI Taxonomy" id="61149"/>
    <lineage>
        <taxon>Eukaryota</taxon>
        <taxon>Viridiplantae</taxon>
        <taxon>Streptophyta</taxon>
        <taxon>Embryophyta</taxon>
        <taxon>Tracheophyta</taxon>
        <taxon>Spermatophyta</taxon>
        <taxon>Magnoliopsida</taxon>
        <taxon>eudicotyledons</taxon>
        <taxon>Gunneridae</taxon>
        <taxon>Pentapetalae</taxon>
        <taxon>rosids</taxon>
        <taxon>fabids</taxon>
        <taxon>Malpighiales</taxon>
        <taxon>Rhizophoraceae</taxon>
        <taxon>Rhizophora</taxon>
    </lineage>
</organism>
<evidence type="ECO:0000256" key="1">
    <source>
        <dbReference type="ARBA" id="ARBA00004128"/>
    </source>
</evidence>
<sequence>MNMKSSCYPLDLLIVIIFLAFIDGVLAFVAFSQLTRIHVRNQQAGWTRQKVLHLMIGCSNLGYSTYFISTIIATCNGWLCWSHACGFIFMAFPKILFLAAFLLLLSFWVDLCHQANDDDDREDEENSNQQLLLDSSKSKPNSSHLESHWRCFSLHSIHIGSRQKFVIVVVMVILILMVLFAVIIWIGAGKNPTDSLAVAQVYVHIFAIAILILGGALGCYGLLLFLKLRKVKYANASCEIRKIAGLAVLSVVCFTSSATVGFITDIPLFYCWNLKKLDDAKVLSLLVLYYFIGFSVPSAFVLWIMRELPTPVAIDRRVQSRIITFIHHGAEGTQDSGPWATATSSKNQVLTLDYYHSLDNNFLEFLHTSLRRFLKFMSVVVAGD</sequence>
<feature type="transmembrane region" description="Helical" evidence="7">
    <location>
        <begin position="201"/>
        <end position="226"/>
    </location>
</feature>
<evidence type="ECO:0000259" key="8">
    <source>
        <dbReference type="Pfam" id="PF06454"/>
    </source>
</evidence>
<evidence type="ECO:0000313" key="9">
    <source>
        <dbReference type="EMBL" id="MBX05397.1"/>
    </source>
</evidence>
<evidence type="ECO:0000256" key="2">
    <source>
        <dbReference type="ARBA" id="ARBA00006779"/>
    </source>
</evidence>
<dbReference type="Pfam" id="PF06454">
    <property type="entry name" value="THH1_TOM1-3_dom"/>
    <property type="match status" value="2"/>
</dbReference>
<evidence type="ECO:0000256" key="6">
    <source>
        <dbReference type="ARBA" id="ARBA00023136"/>
    </source>
</evidence>
<keyword evidence="3" id="KW-0926">Vacuole</keyword>
<reference evidence="9" key="1">
    <citation type="submission" date="2018-02" db="EMBL/GenBank/DDBJ databases">
        <title>Rhizophora mucronata_Transcriptome.</title>
        <authorList>
            <person name="Meera S.P."/>
            <person name="Sreeshan A."/>
            <person name="Augustine A."/>
        </authorList>
    </citation>
    <scope>NUCLEOTIDE SEQUENCE</scope>
    <source>
        <tissue evidence="9">Leaf</tissue>
    </source>
</reference>
<feature type="transmembrane region" description="Helical" evidence="7">
    <location>
        <begin position="12"/>
        <end position="31"/>
    </location>
</feature>
<keyword evidence="5 7" id="KW-1133">Transmembrane helix</keyword>
<accession>A0A2P2KI55</accession>
<dbReference type="InterPro" id="IPR040226">
    <property type="entry name" value="THH1/TOM1/TOM3"/>
</dbReference>
<dbReference type="AlphaFoldDB" id="A0A2P2KI55"/>
<dbReference type="PANTHER" id="PTHR31142">
    <property type="entry name" value="TOBAMOVIRUS MULTIPLICATION PROTEIN 1-LIKE ISOFORM X1"/>
    <property type="match status" value="1"/>
</dbReference>
<feature type="domain" description="THH1/TOM1/TOM3" evidence="8">
    <location>
        <begin position="15"/>
        <end position="116"/>
    </location>
</feature>
<dbReference type="EMBL" id="GGEC01024913">
    <property type="protein sequence ID" value="MBX05397.1"/>
    <property type="molecule type" value="Transcribed_RNA"/>
</dbReference>
<feature type="transmembrane region" description="Helical" evidence="7">
    <location>
        <begin position="282"/>
        <end position="304"/>
    </location>
</feature>
<name>A0A2P2KI55_RHIMU</name>
<feature type="transmembrane region" description="Helical" evidence="7">
    <location>
        <begin position="246"/>
        <end position="270"/>
    </location>
</feature>
<proteinExistence type="inferred from homology"/>
<dbReference type="InterPro" id="IPR009457">
    <property type="entry name" value="THH1/TOM1/TOM3_dom"/>
</dbReference>
<evidence type="ECO:0000256" key="7">
    <source>
        <dbReference type="SAM" id="Phobius"/>
    </source>
</evidence>
<feature type="transmembrane region" description="Helical" evidence="7">
    <location>
        <begin position="51"/>
        <end position="74"/>
    </location>
</feature>
<protein>
    <recommendedName>
        <fullName evidence="8">THH1/TOM1/TOM3 domain-containing protein</fullName>
    </recommendedName>
</protein>
<keyword evidence="6 7" id="KW-0472">Membrane</keyword>
<evidence type="ECO:0000256" key="4">
    <source>
        <dbReference type="ARBA" id="ARBA00022692"/>
    </source>
</evidence>
<comment type="similarity">
    <text evidence="2">Belongs to the plant tobamovirus multiplication TOM1 protein family.</text>
</comment>
<feature type="transmembrane region" description="Helical" evidence="7">
    <location>
        <begin position="86"/>
        <end position="109"/>
    </location>
</feature>
<evidence type="ECO:0000256" key="3">
    <source>
        <dbReference type="ARBA" id="ARBA00022554"/>
    </source>
</evidence>
<keyword evidence="4 7" id="KW-0812">Transmembrane</keyword>
<comment type="subcellular location">
    <subcellularLocation>
        <location evidence="1">Vacuole membrane</location>
        <topology evidence="1">Multi-pass membrane protein</topology>
    </subcellularLocation>
</comment>